<evidence type="ECO:0000256" key="9">
    <source>
        <dbReference type="ARBA" id="ARBA00022737"/>
    </source>
</evidence>
<evidence type="ECO:0000256" key="5">
    <source>
        <dbReference type="ARBA" id="ARBA00022614"/>
    </source>
</evidence>
<feature type="domain" description="Protein kinase" evidence="21">
    <location>
        <begin position="710"/>
        <end position="985"/>
    </location>
</feature>
<dbReference type="PANTHER" id="PTHR48006:SF60">
    <property type="entry name" value="PROTEIN KINASE DOMAIN-CONTAINING PROTEIN"/>
    <property type="match status" value="1"/>
</dbReference>
<dbReference type="GO" id="GO:0016020">
    <property type="term" value="C:membrane"/>
    <property type="evidence" value="ECO:0007669"/>
    <property type="project" value="UniProtKB-SubCell"/>
</dbReference>
<keyword evidence="24" id="KW-1185">Reference proteome</keyword>
<evidence type="ECO:0000256" key="7">
    <source>
        <dbReference type="ARBA" id="ARBA00022692"/>
    </source>
</evidence>
<evidence type="ECO:0000256" key="14">
    <source>
        <dbReference type="ARBA" id="ARBA00023136"/>
    </source>
</evidence>
<evidence type="ECO:0000313" key="22">
    <source>
        <dbReference type="EMBL" id="CAH9111321.1"/>
    </source>
</evidence>
<evidence type="ECO:0000256" key="12">
    <source>
        <dbReference type="ARBA" id="ARBA00022840"/>
    </source>
</evidence>
<evidence type="ECO:0000256" key="3">
    <source>
        <dbReference type="ARBA" id="ARBA00022527"/>
    </source>
</evidence>
<dbReference type="InterPro" id="IPR051824">
    <property type="entry name" value="LRR_Rcpt-Like_S/T_Kinase"/>
</dbReference>
<evidence type="ECO:0000256" key="13">
    <source>
        <dbReference type="ARBA" id="ARBA00022989"/>
    </source>
</evidence>
<evidence type="ECO:0000256" key="16">
    <source>
        <dbReference type="ARBA" id="ARBA00023180"/>
    </source>
</evidence>
<dbReference type="CDD" id="cd14066">
    <property type="entry name" value="STKc_IRAK"/>
    <property type="match status" value="1"/>
</dbReference>
<dbReference type="Gene3D" id="2.60.120.430">
    <property type="entry name" value="Galactose-binding lectin"/>
    <property type="match status" value="1"/>
</dbReference>
<keyword evidence="15" id="KW-0675">Receptor</keyword>
<keyword evidence="4" id="KW-0597">Phosphoprotein</keyword>
<keyword evidence="3" id="KW-0723">Serine/threonine-protein kinase</keyword>
<feature type="transmembrane region" description="Helical" evidence="20">
    <location>
        <begin position="649"/>
        <end position="672"/>
    </location>
</feature>
<comment type="subcellular location">
    <subcellularLocation>
        <location evidence="1">Membrane</location>
        <topology evidence="1">Single-pass type I membrane protein</topology>
    </subcellularLocation>
</comment>
<keyword evidence="16" id="KW-0325">Glycoprotein</keyword>
<evidence type="ECO:0000256" key="2">
    <source>
        <dbReference type="ARBA" id="ARBA00012513"/>
    </source>
</evidence>
<proteinExistence type="predicted"/>
<keyword evidence="9" id="KW-0677">Repeat</keyword>
<evidence type="ECO:0000256" key="20">
    <source>
        <dbReference type="SAM" id="Phobius"/>
    </source>
</evidence>
<keyword evidence="12" id="KW-0067">ATP-binding</keyword>
<comment type="caution">
    <text evidence="22">The sequence shown here is derived from an EMBL/GenBank/DDBJ whole genome shotgun (WGS) entry which is preliminary data.</text>
</comment>
<evidence type="ECO:0000256" key="8">
    <source>
        <dbReference type="ARBA" id="ARBA00022729"/>
    </source>
</evidence>
<dbReference type="EC" id="2.7.11.1" evidence="2"/>
<dbReference type="SMART" id="SM00220">
    <property type="entry name" value="S_TKc"/>
    <property type="match status" value="1"/>
</dbReference>
<dbReference type="Pfam" id="PF00560">
    <property type="entry name" value="LRR_1"/>
    <property type="match status" value="1"/>
</dbReference>
<feature type="region of interest" description="Disordered" evidence="19">
    <location>
        <begin position="1010"/>
        <end position="1032"/>
    </location>
</feature>
<keyword evidence="10" id="KW-0547">Nucleotide-binding</keyword>
<accession>A0AAV0DWC7</accession>
<dbReference type="InterPro" id="IPR021720">
    <property type="entry name" value="Malectin_dom"/>
</dbReference>
<dbReference type="EMBL" id="CAMAPF010000181">
    <property type="protein sequence ID" value="CAH9111321.1"/>
    <property type="molecule type" value="Genomic_DNA"/>
</dbReference>
<dbReference type="Proteomes" id="UP001152523">
    <property type="component" value="Unassembled WGS sequence"/>
</dbReference>
<comment type="catalytic activity">
    <reaction evidence="18">
        <text>L-seryl-[protein] + ATP = O-phospho-L-seryl-[protein] + ADP + H(+)</text>
        <dbReference type="Rhea" id="RHEA:17989"/>
        <dbReference type="Rhea" id="RHEA-COMP:9863"/>
        <dbReference type="Rhea" id="RHEA-COMP:11604"/>
        <dbReference type="ChEBI" id="CHEBI:15378"/>
        <dbReference type="ChEBI" id="CHEBI:29999"/>
        <dbReference type="ChEBI" id="CHEBI:30616"/>
        <dbReference type="ChEBI" id="CHEBI:83421"/>
        <dbReference type="ChEBI" id="CHEBI:456216"/>
        <dbReference type="EC" id="2.7.11.1"/>
    </reaction>
</comment>
<evidence type="ECO:0000313" key="23">
    <source>
        <dbReference type="EMBL" id="CAH9143237.1"/>
    </source>
</evidence>
<dbReference type="SUPFAM" id="SSF52058">
    <property type="entry name" value="L domain-like"/>
    <property type="match status" value="1"/>
</dbReference>
<comment type="catalytic activity">
    <reaction evidence="17">
        <text>L-threonyl-[protein] + ATP = O-phospho-L-threonyl-[protein] + ADP + H(+)</text>
        <dbReference type="Rhea" id="RHEA:46608"/>
        <dbReference type="Rhea" id="RHEA-COMP:11060"/>
        <dbReference type="Rhea" id="RHEA-COMP:11605"/>
        <dbReference type="ChEBI" id="CHEBI:15378"/>
        <dbReference type="ChEBI" id="CHEBI:30013"/>
        <dbReference type="ChEBI" id="CHEBI:30616"/>
        <dbReference type="ChEBI" id="CHEBI:61977"/>
        <dbReference type="ChEBI" id="CHEBI:456216"/>
        <dbReference type="EC" id="2.7.11.1"/>
    </reaction>
</comment>
<keyword evidence="11" id="KW-0418">Kinase</keyword>
<dbReference type="Pfam" id="PF11721">
    <property type="entry name" value="Malectin"/>
    <property type="match status" value="1"/>
</dbReference>
<dbReference type="FunFam" id="3.80.10.10:FF:000041">
    <property type="entry name" value="LRR receptor-like serine/threonine-protein kinase ERECTA"/>
    <property type="match status" value="2"/>
</dbReference>
<dbReference type="Gene3D" id="3.30.200.20">
    <property type="entry name" value="Phosphorylase Kinase, domain 1"/>
    <property type="match status" value="1"/>
</dbReference>
<evidence type="ECO:0000259" key="21">
    <source>
        <dbReference type="PROSITE" id="PS50011"/>
    </source>
</evidence>
<dbReference type="InterPro" id="IPR008271">
    <property type="entry name" value="Ser/Thr_kinase_AS"/>
</dbReference>
<dbReference type="Gene3D" id="1.10.510.10">
    <property type="entry name" value="Transferase(Phosphotransferase) domain 1"/>
    <property type="match status" value="1"/>
</dbReference>
<dbReference type="Gene3D" id="3.80.10.10">
    <property type="entry name" value="Ribonuclease Inhibitor"/>
    <property type="match status" value="2"/>
</dbReference>
<dbReference type="EMBL" id="CAMAPF010001049">
    <property type="protein sequence ID" value="CAH9143237.1"/>
    <property type="molecule type" value="Genomic_DNA"/>
</dbReference>
<keyword evidence="8" id="KW-0732">Signal</keyword>
<evidence type="ECO:0000256" key="11">
    <source>
        <dbReference type="ARBA" id="ARBA00022777"/>
    </source>
</evidence>
<keyword evidence="7 20" id="KW-0812">Transmembrane</keyword>
<dbReference type="FunFam" id="2.60.120.430:FF:000004">
    <property type="entry name" value="Putative leucine-rich repeat receptor-like serine/threonine-protein kinase"/>
    <property type="match status" value="1"/>
</dbReference>
<dbReference type="GO" id="GO:0005524">
    <property type="term" value="F:ATP binding"/>
    <property type="evidence" value="ECO:0007669"/>
    <property type="project" value="UniProtKB-KW"/>
</dbReference>
<dbReference type="PROSITE" id="PS50011">
    <property type="entry name" value="PROTEIN_KINASE_DOM"/>
    <property type="match status" value="1"/>
</dbReference>
<evidence type="ECO:0000256" key="15">
    <source>
        <dbReference type="ARBA" id="ARBA00023170"/>
    </source>
</evidence>
<evidence type="ECO:0000313" key="24">
    <source>
        <dbReference type="Proteomes" id="UP001152523"/>
    </source>
</evidence>
<evidence type="ECO:0000256" key="17">
    <source>
        <dbReference type="ARBA" id="ARBA00047899"/>
    </source>
</evidence>
<sequence>MSYVAATLILGAFLQWNFFICLTSSAPLLPVEEALLFRLRCHGRSLTYFDHTPAIQPSSIFCHLFIGVACSTQPATSSTISPAKSVQVLNTISAKLGNAFPNVAQTSCINGSIVNSCIADSMYDKVKRIDCDCNFNSNTVCHVTDILLKNLNLQGVLPPEFVNLTALRQIDLALNYINGTIPSTFGQFRNLTILSLSGNRISGKIPREIGDITTLEELVLEDNEIGGSLDKKLGNLGSLKRPLLSANNISGSIPESFGNFKNLIDFRIDGNPISGNFPYFIGNWTNLTTLYMQGTLLGGAIPQNISLLKNLQILQIYGLRGQSRKFPNLQGIANIKTLVLRNCSIVGRIPEYIGDMVQLKTLDLSYNMLTGTIPEVTEKRLKNVLLAHNMLSGVIPRWMCDSMYSIDLSCNNLTESSASGCLSSKMNLVSSYSVVKRDSGDWCSKKELPCQGGARYHSLYINCGGPKTFHGETYEDDLMAGGSSSFFASDRWGFSSSGVFITKDNTKYIATNMFSYTGIADIYKTARLAPFSLKYYGFCMQQGSYKVRLHFAEIMFSNDSTYKSLGRRLFDVSIQGNVVLTDFNIVEEAKGPGIGIYKDFDNVLVNGSSLEIHLYWTGKGTNAIPMRSVYGPLISAITVTPKFKIKKSLSVGAIAGIIISCFVFLLLIIFVLRMRGYLGGKVEEGNGLRTLDLQTGYFTLRQVKAATDNFDQANKIGEGGFGPVYKGILSDGGVVAIKQLSSKSKQGNKEFLNEIGMITALQHPNLVKLYGCCIEGNQLLLVYEYMENNSLSRALFGREDQRLRLDWETRKKICIGIAKGLAYLHEESRLKIVHRDIKASNVLLDKDLSAKISDFGLARLDEEENTHISTRVAGTIGYMAPEYAMRGYLTDKADVYSFGIVLLEIVSGKSNTNYRPKEEFVYLLDWGYVLEEQGNLLDIVDESLGSTYSEKEALTMLKLALLCANPSPTLRPSMSSVVKMLDGKMEVQVPAAIMSARSNGDPRFKALEKLSHDSHTSTSSTTGSCRDSTFQSNGDPRFKALEKLSHDSHTSTSSTTSKLQRSVSLGAQWTVSSHSFSTKEETQDIPLYY</sequence>
<keyword evidence="5" id="KW-0433">Leucine-rich repeat</keyword>
<dbReference type="InterPro" id="IPR001245">
    <property type="entry name" value="Ser-Thr/Tyr_kinase_cat_dom"/>
</dbReference>
<dbReference type="InterPro" id="IPR032675">
    <property type="entry name" value="LRR_dom_sf"/>
</dbReference>
<evidence type="ECO:0000256" key="6">
    <source>
        <dbReference type="ARBA" id="ARBA00022679"/>
    </source>
</evidence>
<reference evidence="22" key="1">
    <citation type="submission" date="2022-07" db="EMBL/GenBank/DDBJ databases">
        <authorList>
            <person name="Macas J."/>
            <person name="Novak P."/>
            <person name="Neumann P."/>
        </authorList>
    </citation>
    <scope>NUCLEOTIDE SEQUENCE</scope>
</reference>
<dbReference type="InterPro" id="IPR011009">
    <property type="entry name" value="Kinase-like_dom_sf"/>
</dbReference>
<keyword evidence="13 20" id="KW-1133">Transmembrane helix</keyword>
<protein>
    <recommendedName>
        <fullName evidence="2">non-specific serine/threonine protein kinase</fullName>
        <ecNumber evidence="2">2.7.11.1</ecNumber>
    </recommendedName>
</protein>
<evidence type="ECO:0000256" key="19">
    <source>
        <dbReference type="SAM" id="MobiDB-lite"/>
    </source>
</evidence>
<dbReference type="Pfam" id="PF07714">
    <property type="entry name" value="PK_Tyr_Ser-Thr"/>
    <property type="match status" value="1"/>
</dbReference>
<keyword evidence="6" id="KW-0808">Transferase</keyword>
<evidence type="ECO:0000256" key="4">
    <source>
        <dbReference type="ARBA" id="ARBA00022553"/>
    </source>
</evidence>
<dbReference type="PANTHER" id="PTHR48006">
    <property type="entry name" value="LEUCINE-RICH REPEAT-CONTAINING PROTEIN DDB_G0281931-RELATED"/>
    <property type="match status" value="1"/>
</dbReference>
<dbReference type="InterPro" id="IPR000719">
    <property type="entry name" value="Prot_kinase_dom"/>
</dbReference>
<dbReference type="FunFam" id="1.10.510.10:FF:000044">
    <property type="entry name" value="Putative LRR receptor-like serine/threonine-protein kinase"/>
    <property type="match status" value="1"/>
</dbReference>
<name>A0AAV0DWC7_9ASTE</name>
<dbReference type="Pfam" id="PF13855">
    <property type="entry name" value="LRR_8"/>
    <property type="match status" value="1"/>
</dbReference>
<dbReference type="PROSITE" id="PS00108">
    <property type="entry name" value="PROTEIN_KINASE_ST"/>
    <property type="match status" value="1"/>
</dbReference>
<evidence type="ECO:0000256" key="1">
    <source>
        <dbReference type="ARBA" id="ARBA00004479"/>
    </source>
</evidence>
<organism evidence="22 24">
    <name type="scientific">Cuscuta epithymum</name>
    <dbReference type="NCBI Taxonomy" id="186058"/>
    <lineage>
        <taxon>Eukaryota</taxon>
        <taxon>Viridiplantae</taxon>
        <taxon>Streptophyta</taxon>
        <taxon>Embryophyta</taxon>
        <taxon>Tracheophyta</taxon>
        <taxon>Spermatophyta</taxon>
        <taxon>Magnoliopsida</taxon>
        <taxon>eudicotyledons</taxon>
        <taxon>Gunneridae</taxon>
        <taxon>Pentapetalae</taxon>
        <taxon>asterids</taxon>
        <taxon>lamiids</taxon>
        <taxon>Solanales</taxon>
        <taxon>Convolvulaceae</taxon>
        <taxon>Cuscuteae</taxon>
        <taxon>Cuscuta</taxon>
        <taxon>Cuscuta subgen. Cuscuta</taxon>
    </lineage>
</organism>
<dbReference type="FunFam" id="3.30.200.20:FF:000217">
    <property type="entry name" value="probable LRR receptor-like serine/threonine-protein kinase At1g53430"/>
    <property type="match status" value="1"/>
</dbReference>
<gene>
    <name evidence="22" type="ORF">CEPIT_LOCUS19487</name>
    <name evidence="23" type="ORF">CEPIT_LOCUS40518</name>
</gene>
<feature type="compositionally biased region" description="Low complexity" evidence="19">
    <location>
        <begin position="1016"/>
        <end position="1029"/>
    </location>
</feature>
<dbReference type="AlphaFoldDB" id="A0AAV0DWC7"/>
<dbReference type="GO" id="GO:0004674">
    <property type="term" value="F:protein serine/threonine kinase activity"/>
    <property type="evidence" value="ECO:0007669"/>
    <property type="project" value="UniProtKB-KW"/>
</dbReference>
<dbReference type="SUPFAM" id="SSF56112">
    <property type="entry name" value="Protein kinase-like (PK-like)"/>
    <property type="match status" value="1"/>
</dbReference>
<dbReference type="InterPro" id="IPR001611">
    <property type="entry name" value="Leu-rich_rpt"/>
</dbReference>
<evidence type="ECO:0000256" key="10">
    <source>
        <dbReference type="ARBA" id="ARBA00022741"/>
    </source>
</evidence>
<keyword evidence="14 20" id="KW-0472">Membrane</keyword>
<evidence type="ECO:0000256" key="18">
    <source>
        <dbReference type="ARBA" id="ARBA00048679"/>
    </source>
</evidence>